<comment type="caution">
    <text evidence="1">The sequence shown here is derived from an EMBL/GenBank/DDBJ whole genome shotgun (WGS) entry which is preliminary data.</text>
</comment>
<evidence type="ECO:0000313" key="2">
    <source>
        <dbReference type="Proteomes" id="UP000249555"/>
    </source>
</evidence>
<dbReference type="Proteomes" id="UP000249555">
    <property type="component" value="Unassembled WGS sequence"/>
</dbReference>
<organism evidence="1 2">
    <name type="scientific">Sphingomonas taxi</name>
    <dbReference type="NCBI Taxonomy" id="1549858"/>
    <lineage>
        <taxon>Bacteria</taxon>
        <taxon>Pseudomonadati</taxon>
        <taxon>Pseudomonadota</taxon>
        <taxon>Alphaproteobacteria</taxon>
        <taxon>Sphingomonadales</taxon>
        <taxon>Sphingomonadaceae</taxon>
        <taxon>Sphingomonas</taxon>
    </lineage>
</organism>
<accession>A0A2W4YPU4</accession>
<name>A0A2W4YPU4_9SPHN</name>
<dbReference type="EMBL" id="QFMX01000032">
    <property type="protein sequence ID" value="PZO71734.1"/>
    <property type="molecule type" value="Genomic_DNA"/>
</dbReference>
<proteinExistence type="predicted"/>
<reference evidence="1 2" key="1">
    <citation type="submission" date="2017-08" db="EMBL/GenBank/DDBJ databases">
        <title>Infants hospitalized years apart are colonized by the same room-sourced microbial strains.</title>
        <authorList>
            <person name="Brooks B."/>
            <person name="Olm M.R."/>
            <person name="Firek B.A."/>
            <person name="Baker R."/>
            <person name="Thomas B.C."/>
            <person name="Morowitz M.J."/>
            <person name="Banfield J.F."/>
        </authorList>
    </citation>
    <scope>NUCLEOTIDE SEQUENCE [LARGE SCALE GENOMIC DNA]</scope>
    <source>
        <strain evidence="1">S2_018_000_R3_119</strain>
    </source>
</reference>
<evidence type="ECO:0000313" key="1">
    <source>
        <dbReference type="EMBL" id="PZO71734.1"/>
    </source>
</evidence>
<gene>
    <name evidence="1" type="ORF">DI640_14065</name>
</gene>
<sequence>TVTDHILFSVEWGRTKKSFARNVVYSSPQLRSKLFGVVYSKVKLSAYNKYNMHTPGGYYQYTHG</sequence>
<feature type="non-terminal residue" evidence="1">
    <location>
        <position position="1"/>
    </location>
</feature>
<protein>
    <submittedName>
        <fullName evidence="1">Uncharacterized protein</fullName>
    </submittedName>
</protein>
<dbReference type="AlphaFoldDB" id="A0A2W4YPU4"/>